<name>A0A1M4VF79_9HYPH</name>
<reference evidence="3 4" key="1">
    <citation type="submission" date="2016-11" db="EMBL/GenBank/DDBJ databases">
        <authorList>
            <person name="Jaros S."/>
            <person name="Januszkiewicz K."/>
            <person name="Wedrychowicz H."/>
        </authorList>
    </citation>
    <scope>NUCLEOTIDE SEQUENCE [LARGE SCALE GENOMIC DNA]</scope>
    <source>
        <strain evidence="3 4">DSM 19436</strain>
    </source>
</reference>
<dbReference type="InterPro" id="IPR011991">
    <property type="entry name" value="ArsR-like_HTH"/>
</dbReference>
<dbReference type="STRING" id="1122133.SAMN02745157_0688"/>
<dbReference type="Pfam" id="PF12802">
    <property type="entry name" value="MarR_2"/>
    <property type="match status" value="1"/>
</dbReference>
<sequence length="208" mass="22343">MQTVDDASGLHVSVSELARMKGLSKQAISKRLGRLVEDGLIRTHVRGREKVVSLAEWDTVTRDVTDPAKVAGARTRSGRNLSAEPIADGATSPEDAARSPSYNRELTRKAGYDADLKEIELRKQRGELRTVQDIQAAATKVGETLVRLIEQLPTHADDIATAHGRGGASAVRDLLKAKARGMREAVVQALEALAAGAEESDATQDDIN</sequence>
<accession>A0A1M4VF79</accession>
<gene>
    <name evidence="3" type="ORF">SAMN02745157_0688</name>
</gene>
<dbReference type="GO" id="GO:0003700">
    <property type="term" value="F:DNA-binding transcription factor activity"/>
    <property type="evidence" value="ECO:0007669"/>
    <property type="project" value="InterPro"/>
</dbReference>
<dbReference type="InterPro" id="IPR000835">
    <property type="entry name" value="HTH_MarR-typ"/>
</dbReference>
<dbReference type="Proteomes" id="UP000184485">
    <property type="component" value="Unassembled WGS sequence"/>
</dbReference>
<evidence type="ECO:0000256" key="1">
    <source>
        <dbReference type="SAM" id="MobiDB-lite"/>
    </source>
</evidence>
<proteinExistence type="predicted"/>
<dbReference type="AlphaFoldDB" id="A0A1M4VF79"/>
<evidence type="ECO:0000313" key="4">
    <source>
        <dbReference type="Proteomes" id="UP000184485"/>
    </source>
</evidence>
<protein>
    <submittedName>
        <fullName evidence="3">MarR family protein</fullName>
    </submittedName>
</protein>
<dbReference type="OrthoDB" id="166264at2"/>
<dbReference type="SUPFAM" id="SSF46785">
    <property type="entry name" value="Winged helix' DNA-binding domain"/>
    <property type="match status" value="1"/>
</dbReference>
<dbReference type="CDD" id="cd00090">
    <property type="entry name" value="HTH_ARSR"/>
    <property type="match status" value="1"/>
</dbReference>
<evidence type="ECO:0000313" key="3">
    <source>
        <dbReference type="EMBL" id="SHE67545.1"/>
    </source>
</evidence>
<dbReference type="EMBL" id="FQUP01000001">
    <property type="protein sequence ID" value="SHE67545.1"/>
    <property type="molecule type" value="Genomic_DNA"/>
</dbReference>
<dbReference type="InterPro" id="IPR036388">
    <property type="entry name" value="WH-like_DNA-bd_sf"/>
</dbReference>
<feature type="region of interest" description="Disordered" evidence="1">
    <location>
        <begin position="68"/>
        <end position="102"/>
    </location>
</feature>
<dbReference type="RefSeq" id="WP_073051368.1">
    <property type="nucleotide sequence ID" value="NZ_FQUP01000001.1"/>
</dbReference>
<organism evidence="3 4">
    <name type="scientific">Kaistia soli DSM 19436</name>
    <dbReference type="NCBI Taxonomy" id="1122133"/>
    <lineage>
        <taxon>Bacteria</taxon>
        <taxon>Pseudomonadati</taxon>
        <taxon>Pseudomonadota</taxon>
        <taxon>Alphaproteobacteria</taxon>
        <taxon>Hyphomicrobiales</taxon>
        <taxon>Kaistiaceae</taxon>
        <taxon>Kaistia</taxon>
    </lineage>
</organism>
<dbReference type="InterPro" id="IPR036390">
    <property type="entry name" value="WH_DNA-bd_sf"/>
</dbReference>
<keyword evidence="4" id="KW-1185">Reference proteome</keyword>
<feature type="domain" description="HTH marR-type" evidence="2">
    <location>
        <begin position="9"/>
        <end position="43"/>
    </location>
</feature>
<evidence type="ECO:0000259" key="2">
    <source>
        <dbReference type="Pfam" id="PF12802"/>
    </source>
</evidence>
<dbReference type="Gene3D" id="1.10.10.10">
    <property type="entry name" value="Winged helix-like DNA-binding domain superfamily/Winged helix DNA-binding domain"/>
    <property type="match status" value="1"/>
</dbReference>